<dbReference type="EMBL" id="CP140152">
    <property type="protein sequence ID" value="WQH03174.1"/>
    <property type="molecule type" value="Genomic_DNA"/>
</dbReference>
<dbReference type="InterPro" id="IPR002545">
    <property type="entry name" value="CheW-lke_dom"/>
</dbReference>
<organism evidence="2 3">
    <name type="scientific">Duganella zoogloeoides</name>
    <dbReference type="NCBI Taxonomy" id="75659"/>
    <lineage>
        <taxon>Bacteria</taxon>
        <taxon>Pseudomonadati</taxon>
        <taxon>Pseudomonadota</taxon>
        <taxon>Betaproteobacteria</taxon>
        <taxon>Burkholderiales</taxon>
        <taxon>Oxalobacteraceae</taxon>
        <taxon>Telluria group</taxon>
        <taxon>Duganella</taxon>
    </lineage>
</organism>
<keyword evidence="3" id="KW-1185">Reference proteome</keyword>
<dbReference type="SUPFAM" id="SSF50341">
    <property type="entry name" value="CheW-like"/>
    <property type="match status" value="1"/>
</dbReference>
<accession>A0ABZ0XU18</accession>
<protein>
    <submittedName>
        <fullName evidence="2">Chemotaxis protein CheW</fullName>
    </submittedName>
</protein>
<proteinExistence type="predicted"/>
<reference evidence="2 3" key="1">
    <citation type="submission" date="2023-11" db="EMBL/GenBank/DDBJ databases">
        <title>MicrobeMod: A computational toolkit for identifying prokaryotic methylation and restriction-modification with nanopore sequencing.</title>
        <authorList>
            <person name="Crits-Christoph A."/>
            <person name="Kang S.C."/>
            <person name="Lee H."/>
            <person name="Ostrov N."/>
        </authorList>
    </citation>
    <scope>NUCLEOTIDE SEQUENCE [LARGE SCALE GENOMIC DNA]</scope>
    <source>
        <strain evidence="2 3">ATCC 25935</strain>
    </source>
</reference>
<evidence type="ECO:0000313" key="3">
    <source>
        <dbReference type="Proteomes" id="UP001326110"/>
    </source>
</evidence>
<dbReference type="SMART" id="SM00260">
    <property type="entry name" value="CheW"/>
    <property type="match status" value="1"/>
</dbReference>
<dbReference type="PROSITE" id="PS50851">
    <property type="entry name" value="CHEW"/>
    <property type="match status" value="1"/>
</dbReference>
<dbReference type="Pfam" id="PF01584">
    <property type="entry name" value="CheW"/>
    <property type="match status" value="1"/>
</dbReference>
<feature type="domain" description="CheW-like" evidence="1">
    <location>
        <begin position="82"/>
        <end position="232"/>
    </location>
</feature>
<dbReference type="InterPro" id="IPR036061">
    <property type="entry name" value="CheW-like_dom_sf"/>
</dbReference>
<evidence type="ECO:0000313" key="2">
    <source>
        <dbReference type="EMBL" id="WQH03174.1"/>
    </source>
</evidence>
<dbReference type="Gene3D" id="2.30.30.40">
    <property type="entry name" value="SH3 Domains"/>
    <property type="match status" value="1"/>
</dbReference>
<dbReference type="GeneID" id="43166366"/>
<gene>
    <name evidence="2" type="ORF">SR858_19205</name>
</gene>
<dbReference type="Gene3D" id="2.40.50.180">
    <property type="entry name" value="CheA-289, Domain 4"/>
    <property type="match status" value="1"/>
</dbReference>
<name>A0ABZ0XU18_9BURK</name>
<sequence length="235" mass="25538">MTTTLVTAAATADAIEIDDCWNRIGVGGDQTCEKLAEYIHCRNCPVYASAAQRNLQRAVGAGYKQEWAARFRQPAIDTQALDASCLVFRIGREWLSLPTRLFVAVAPEAKPHRLPHRTDRGLTGIVNVGGTLYPCMSLAALLGIDDSEGEAARGTMQRHTFARLLLIRWEDQAYALPVADLHGIERYATAAVHAPAATINKGLSRFLSGVISIADMHVGVLDAALIGYQLARTLR</sequence>
<evidence type="ECO:0000259" key="1">
    <source>
        <dbReference type="PROSITE" id="PS50851"/>
    </source>
</evidence>
<dbReference type="RefSeq" id="WP_019924857.1">
    <property type="nucleotide sequence ID" value="NZ_CP140152.1"/>
</dbReference>
<dbReference type="Proteomes" id="UP001326110">
    <property type="component" value="Chromosome"/>
</dbReference>